<keyword evidence="3" id="KW-1185">Reference proteome</keyword>
<dbReference type="Proteomes" id="UP000248314">
    <property type="component" value="Unassembled WGS sequence"/>
</dbReference>
<dbReference type="EMBL" id="QJJX01000036">
    <property type="protein sequence ID" value="PXX19532.1"/>
    <property type="molecule type" value="Genomic_DNA"/>
</dbReference>
<accession>A0A318HQ83</accession>
<evidence type="ECO:0000313" key="2">
    <source>
        <dbReference type="EMBL" id="PXX19532.1"/>
    </source>
</evidence>
<evidence type="ECO:0000256" key="1">
    <source>
        <dbReference type="SAM" id="MobiDB-lite"/>
    </source>
</evidence>
<organism evidence="2 3">
    <name type="scientific">Hoylesella shahii DSM 15611 = JCM 12083</name>
    <dbReference type="NCBI Taxonomy" id="1122991"/>
    <lineage>
        <taxon>Bacteria</taxon>
        <taxon>Pseudomonadati</taxon>
        <taxon>Bacteroidota</taxon>
        <taxon>Bacteroidia</taxon>
        <taxon>Bacteroidales</taxon>
        <taxon>Prevotellaceae</taxon>
        <taxon>Hoylesella</taxon>
    </lineage>
</organism>
<feature type="compositionally biased region" description="Basic residues" evidence="1">
    <location>
        <begin position="23"/>
        <end position="33"/>
    </location>
</feature>
<gene>
    <name evidence="2" type="ORF">EJ73_02370</name>
</gene>
<reference evidence="2 3" key="1">
    <citation type="submission" date="2018-05" db="EMBL/GenBank/DDBJ databases">
        <title>Genomic Encyclopedia of Type Strains, Phase I: the one thousand microbial genomes (KMG-I) project.</title>
        <authorList>
            <person name="Kyrpides N."/>
        </authorList>
    </citation>
    <scope>NUCLEOTIDE SEQUENCE [LARGE SCALE GENOMIC DNA]</scope>
    <source>
        <strain evidence="2 3">DSM 15611</strain>
    </source>
</reference>
<evidence type="ECO:0000313" key="3">
    <source>
        <dbReference type="Proteomes" id="UP000248314"/>
    </source>
</evidence>
<proteinExistence type="predicted"/>
<dbReference type="AlphaFoldDB" id="A0A318HQ83"/>
<comment type="caution">
    <text evidence="2">The sequence shown here is derived from an EMBL/GenBank/DDBJ whole genome shotgun (WGS) entry which is preliminary data.</text>
</comment>
<feature type="region of interest" description="Disordered" evidence="1">
    <location>
        <begin position="21"/>
        <end position="44"/>
    </location>
</feature>
<protein>
    <submittedName>
        <fullName evidence="2">Uncharacterized protein</fullName>
    </submittedName>
</protein>
<sequence length="86" mass="10073">MFNASFLLCFGSLFKARNTNYRHIARPKQKKNRPTSNAKQQHKVKPNFLYCKTIWDFIISQNKHSATKVYSNGDHNQKATARTTKR</sequence>
<name>A0A318HQ83_9BACT</name>